<gene>
    <name evidence="3" type="ORF">DI549_00530</name>
</gene>
<dbReference type="PANTHER" id="PTHR48100">
    <property type="entry name" value="BROAD-SPECIFICITY PHOSPHATASE YOR283W-RELATED"/>
    <property type="match status" value="1"/>
</dbReference>
<dbReference type="InterPro" id="IPR029033">
    <property type="entry name" value="His_PPase_superfam"/>
</dbReference>
<accession>A0A2W5RGP0</accession>
<reference evidence="3 4" key="1">
    <citation type="submission" date="2017-08" db="EMBL/GenBank/DDBJ databases">
        <title>Infants hospitalized years apart are colonized by the same room-sourced microbial strains.</title>
        <authorList>
            <person name="Brooks B."/>
            <person name="Olm M.R."/>
            <person name="Firek B.A."/>
            <person name="Baker R."/>
            <person name="Thomas B.C."/>
            <person name="Morowitz M.J."/>
            <person name="Banfield J.F."/>
        </authorList>
    </citation>
    <scope>NUCLEOTIDE SEQUENCE [LARGE SCALE GENOMIC DNA]</scope>
    <source>
        <strain evidence="3">S2_005_001_R2_27</strain>
    </source>
</reference>
<dbReference type="InterPro" id="IPR013078">
    <property type="entry name" value="His_Pase_superF_clade-1"/>
</dbReference>
<dbReference type="SUPFAM" id="SSF53254">
    <property type="entry name" value="Phosphoglycerate mutase-like"/>
    <property type="match status" value="1"/>
</dbReference>
<dbReference type="InterPro" id="IPR050275">
    <property type="entry name" value="PGM_Phosphatase"/>
</dbReference>
<dbReference type="Pfam" id="PF00300">
    <property type="entry name" value="His_Phos_1"/>
    <property type="match status" value="1"/>
</dbReference>
<proteinExistence type="predicted"/>
<dbReference type="GO" id="GO:0016791">
    <property type="term" value="F:phosphatase activity"/>
    <property type="evidence" value="ECO:0007669"/>
    <property type="project" value="TreeGrafter"/>
</dbReference>
<dbReference type="PROSITE" id="PS00175">
    <property type="entry name" value="PG_MUTASE"/>
    <property type="match status" value="1"/>
</dbReference>
<dbReference type="AlphaFoldDB" id="A0A2W5RGP0"/>
<evidence type="ECO:0000313" key="3">
    <source>
        <dbReference type="EMBL" id="PZQ86005.1"/>
    </source>
</evidence>
<dbReference type="CDD" id="cd07067">
    <property type="entry name" value="HP_PGM_like"/>
    <property type="match status" value="1"/>
</dbReference>
<feature type="binding site" evidence="2">
    <location>
        <position position="64"/>
    </location>
    <ligand>
        <name>substrate</name>
    </ligand>
</feature>
<evidence type="ECO:0000256" key="1">
    <source>
        <dbReference type="PIRSR" id="PIRSR613078-1"/>
    </source>
</evidence>
<dbReference type="Proteomes" id="UP000248887">
    <property type="component" value="Unassembled WGS sequence"/>
</dbReference>
<dbReference type="GO" id="GO:0005737">
    <property type="term" value="C:cytoplasm"/>
    <property type="evidence" value="ECO:0007669"/>
    <property type="project" value="TreeGrafter"/>
</dbReference>
<comment type="caution">
    <text evidence="3">The sequence shown here is derived from an EMBL/GenBank/DDBJ whole genome shotgun (WGS) entry which is preliminary data.</text>
</comment>
<evidence type="ECO:0000313" key="4">
    <source>
        <dbReference type="Proteomes" id="UP000248887"/>
    </source>
</evidence>
<organism evidence="3 4">
    <name type="scientific">Ancylobacter novellus</name>
    <name type="common">Thiobacillus novellus</name>
    <dbReference type="NCBI Taxonomy" id="921"/>
    <lineage>
        <taxon>Bacteria</taxon>
        <taxon>Pseudomonadati</taxon>
        <taxon>Pseudomonadota</taxon>
        <taxon>Alphaproteobacteria</taxon>
        <taxon>Hyphomicrobiales</taxon>
        <taxon>Xanthobacteraceae</taxon>
        <taxon>Ancylobacter</taxon>
    </lineage>
</organism>
<dbReference type="InterPro" id="IPR001345">
    <property type="entry name" value="PG/BPGM_mutase_AS"/>
</dbReference>
<protein>
    <submittedName>
        <fullName evidence="3">Histidine phosphatase family protein</fullName>
    </submittedName>
</protein>
<sequence length="196" mass="21618">MKKRRIFVIRHGETDWNLAGRLQGHHDIPLNDLGREQAAKAGKVVERLSGGSAGLHYVASPLSRAAQTMAILRAELGLPPDAFQRDARFMELAFGRWEGFSWKELRRRDPHALSARRADPWNYVPPGGESYAMLSERVMPAISDLSEDSVVVTHGGVVRAMLHALAGMPPEQAVELPVRQGAVYLIEDGAFELAMA</sequence>
<dbReference type="Gene3D" id="3.40.50.1240">
    <property type="entry name" value="Phosphoglycerate mutase-like"/>
    <property type="match status" value="1"/>
</dbReference>
<dbReference type="PIRSF" id="PIRSF000709">
    <property type="entry name" value="6PFK_2-Ptase"/>
    <property type="match status" value="1"/>
</dbReference>
<feature type="binding site" evidence="2">
    <location>
        <begin position="10"/>
        <end position="17"/>
    </location>
    <ligand>
        <name>substrate</name>
    </ligand>
</feature>
<dbReference type="EMBL" id="QFQD01000001">
    <property type="protein sequence ID" value="PZQ86005.1"/>
    <property type="molecule type" value="Genomic_DNA"/>
</dbReference>
<name>A0A2W5RGP0_ANCNO</name>
<dbReference type="PANTHER" id="PTHR48100:SF59">
    <property type="entry name" value="ADENOSYLCOBALAMIN_ALPHA-RIBAZOLE PHOSPHATASE"/>
    <property type="match status" value="1"/>
</dbReference>
<feature type="active site" description="Proton donor/acceptor" evidence="1">
    <location>
        <position position="91"/>
    </location>
</feature>
<evidence type="ECO:0000256" key="2">
    <source>
        <dbReference type="PIRSR" id="PIRSR613078-2"/>
    </source>
</evidence>
<feature type="active site" description="Tele-phosphohistidine intermediate" evidence="1">
    <location>
        <position position="11"/>
    </location>
</feature>
<dbReference type="SMART" id="SM00855">
    <property type="entry name" value="PGAM"/>
    <property type="match status" value="1"/>
</dbReference>